<dbReference type="STRING" id="1220535.IMCC14465_10190"/>
<dbReference type="EMBL" id="ALYF01000003">
    <property type="protein sequence ID" value="EJW21223.1"/>
    <property type="molecule type" value="Genomic_DNA"/>
</dbReference>
<reference evidence="1 2" key="1">
    <citation type="journal article" date="2012" name="J. Bacteriol.">
        <title>Genome Sequence of Strain IMCC14465, Isolated from the East Sea, Belonging to the PS1 Clade of Alphaproteobacteria.</title>
        <authorList>
            <person name="Yang S.J."/>
            <person name="Kang I."/>
            <person name="Cho J.C."/>
        </authorList>
    </citation>
    <scope>NUCLEOTIDE SEQUENCE [LARGE SCALE GENOMIC DNA]</scope>
    <source>
        <strain evidence="1 2">IMCC14465</strain>
    </source>
</reference>
<dbReference type="eggNOG" id="COG5342">
    <property type="taxonomic scope" value="Bacteria"/>
</dbReference>
<proteinExistence type="predicted"/>
<dbReference type="AlphaFoldDB" id="J9DGH7"/>
<organism evidence="1 2">
    <name type="scientific">alpha proteobacterium IMCC14465</name>
    <dbReference type="NCBI Taxonomy" id="1220535"/>
    <lineage>
        <taxon>Bacteria</taxon>
        <taxon>Pseudomonadati</taxon>
        <taxon>Pseudomonadota</taxon>
        <taxon>Alphaproteobacteria</taxon>
        <taxon>PS1 clade</taxon>
    </lineage>
</organism>
<keyword evidence="2" id="KW-1185">Reference proteome</keyword>
<evidence type="ECO:0000313" key="1">
    <source>
        <dbReference type="EMBL" id="EJW21223.1"/>
    </source>
</evidence>
<comment type="caution">
    <text evidence="1">The sequence shown here is derived from an EMBL/GenBank/DDBJ whole genome shotgun (WGS) entry which is preliminary data.</text>
</comment>
<dbReference type="OrthoDB" id="9806572at2"/>
<protein>
    <submittedName>
        <fullName evidence="1">Uncharacterized protein</fullName>
    </submittedName>
</protein>
<name>J9DGH7_9PROT</name>
<evidence type="ECO:0000313" key="2">
    <source>
        <dbReference type="Proteomes" id="UP000004836"/>
    </source>
</evidence>
<sequence>MELFRNANYDDFMFRILSIPNQMTNHIPNHAASPMMRLFLALLIAAGSFSVVSVPMGAISQAYAATPEKLATFKYWRVYQLGNGVNKVCYMLSEPVEKLPRNVRRGKIYFSIMHHPANGVRNEASVSVGYPFSAKSNPYAQIGTDSFDFDSGVQMGGVEMGADPAWAWLRNPAHHERLINMMKRGNQLVFKGTSARGTLTTDTYSLLGFSKALARLNQACPAA</sequence>
<dbReference type="Proteomes" id="UP000004836">
    <property type="component" value="Unassembled WGS sequence"/>
</dbReference>
<accession>J9DGH7</accession>
<gene>
    <name evidence="1" type="ORF">IMCC14465_10190</name>
</gene>